<comment type="caution">
    <text evidence="2">The sequence shown here is derived from an EMBL/GenBank/DDBJ whole genome shotgun (WGS) entry which is preliminary data.</text>
</comment>
<proteinExistence type="predicted"/>
<reference evidence="2 3" key="1">
    <citation type="journal article" date="2019" name="Commun. Biol.">
        <title>The bagworm genome reveals a unique fibroin gene that provides high tensile strength.</title>
        <authorList>
            <person name="Kono N."/>
            <person name="Nakamura H."/>
            <person name="Ohtoshi R."/>
            <person name="Tomita M."/>
            <person name="Numata K."/>
            <person name="Arakawa K."/>
        </authorList>
    </citation>
    <scope>NUCLEOTIDE SEQUENCE [LARGE SCALE GENOMIC DNA]</scope>
</reference>
<dbReference type="Proteomes" id="UP000299102">
    <property type="component" value="Unassembled WGS sequence"/>
</dbReference>
<gene>
    <name evidence="2" type="ORF">EVAR_68567_1</name>
</gene>
<feature type="region of interest" description="Disordered" evidence="1">
    <location>
        <begin position="135"/>
        <end position="154"/>
    </location>
</feature>
<accession>A0A4C1SUV3</accession>
<organism evidence="2 3">
    <name type="scientific">Eumeta variegata</name>
    <name type="common">Bagworm moth</name>
    <name type="synonym">Eumeta japonica</name>
    <dbReference type="NCBI Taxonomy" id="151549"/>
    <lineage>
        <taxon>Eukaryota</taxon>
        <taxon>Metazoa</taxon>
        <taxon>Ecdysozoa</taxon>
        <taxon>Arthropoda</taxon>
        <taxon>Hexapoda</taxon>
        <taxon>Insecta</taxon>
        <taxon>Pterygota</taxon>
        <taxon>Neoptera</taxon>
        <taxon>Endopterygota</taxon>
        <taxon>Lepidoptera</taxon>
        <taxon>Glossata</taxon>
        <taxon>Ditrysia</taxon>
        <taxon>Tineoidea</taxon>
        <taxon>Psychidae</taxon>
        <taxon>Oiketicinae</taxon>
        <taxon>Eumeta</taxon>
    </lineage>
</organism>
<evidence type="ECO:0000313" key="3">
    <source>
        <dbReference type="Proteomes" id="UP000299102"/>
    </source>
</evidence>
<dbReference type="EMBL" id="BGZK01003932">
    <property type="protein sequence ID" value="GBP05674.1"/>
    <property type="molecule type" value="Genomic_DNA"/>
</dbReference>
<protein>
    <submittedName>
        <fullName evidence="2">Uncharacterized protein</fullName>
    </submittedName>
</protein>
<evidence type="ECO:0000313" key="2">
    <source>
        <dbReference type="EMBL" id="GBP05674.1"/>
    </source>
</evidence>
<name>A0A4C1SUV3_EUMVA</name>
<sequence>MNEKTIEHAIMTVAALKRIAGLKENAADKMTSRLFCGKTSLNGLPAVSYYIWRQSEPAWFASEVNYEYFKSGASVVNSVVLESEARNGSRHNLTADKISVVSRKRSRCKQKHDKMRKFKEEQNDDDLCPLKKNLKTRVHGSGAPDDGAPEGDRSLGFRRVRDHLFNDLREDRPVITVNC</sequence>
<evidence type="ECO:0000256" key="1">
    <source>
        <dbReference type="SAM" id="MobiDB-lite"/>
    </source>
</evidence>
<keyword evidence="3" id="KW-1185">Reference proteome</keyword>
<dbReference type="AlphaFoldDB" id="A0A4C1SUV3"/>